<keyword evidence="2" id="KW-1185">Reference proteome</keyword>
<protein>
    <submittedName>
        <fullName evidence="1">Uncharacterized protein</fullName>
    </submittedName>
</protein>
<accession>A0ABY5BZW6</accession>
<dbReference type="RefSeq" id="WP_252773596.1">
    <property type="nucleotide sequence ID" value="NZ_CP097122.1"/>
</dbReference>
<evidence type="ECO:0000313" key="1">
    <source>
        <dbReference type="EMBL" id="USS91781.1"/>
    </source>
</evidence>
<reference evidence="1" key="1">
    <citation type="submission" date="2022-05" db="EMBL/GenBank/DDBJ databases">
        <authorList>
            <person name="Oliphant S.A."/>
            <person name="Watson-Haigh N.S."/>
            <person name="Sumby K.M."/>
            <person name="Gardner J.M."/>
            <person name="Jiranek V."/>
        </authorList>
    </citation>
    <scope>NUCLEOTIDE SEQUENCE</scope>
    <source>
        <strain evidence="1">KI3_B9</strain>
    </source>
</reference>
<name>A0ABY5BZW6_9LACO</name>
<dbReference type="EMBL" id="CP097122">
    <property type="protein sequence ID" value="USS91781.1"/>
    <property type="molecule type" value="Genomic_DNA"/>
</dbReference>
<sequence>MALTLMTGVVVFELETLHNYQQKQQELILQNQVANQEKRKALERWQSFVDQTQKRKEEGNHDGHCQ</sequence>
<proteinExistence type="predicted"/>
<organism evidence="1 2">
    <name type="scientific">Fructobacillus americanaquae</name>
    <dbReference type="NCBI Taxonomy" id="2940302"/>
    <lineage>
        <taxon>Bacteria</taxon>
        <taxon>Bacillati</taxon>
        <taxon>Bacillota</taxon>
        <taxon>Bacilli</taxon>
        <taxon>Lactobacillales</taxon>
        <taxon>Lactobacillaceae</taxon>
        <taxon>Fructobacillus</taxon>
    </lineage>
</organism>
<gene>
    <name evidence="1" type="ORF">M3M36_05560</name>
</gene>
<evidence type="ECO:0000313" key="2">
    <source>
        <dbReference type="Proteomes" id="UP001056093"/>
    </source>
</evidence>
<dbReference type="Proteomes" id="UP001056093">
    <property type="component" value="Chromosome"/>
</dbReference>